<sequence>MSLLIPGPRSPGREIDVHLQPLIEELKELWTFGVRMYNSLTENHVWRRSRLHDEKVERRAPPVVMNEHEILEQLDQLEFPVMSKHPSIQGIMSYTRSNFLETDAMFLEFKDDLDNLVGGSLSVGNNAVNGRIPMTTAPGVENLFPHTSFASARRYASACKRHFSFAALNRQTLGENTLRSSRAISRHFKKYSDPDEARANPPSVLVGRHED</sequence>
<feature type="region of interest" description="Disordered" evidence="1">
    <location>
        <begin position="189"/>
        <end position="211"/>
    </location>
</feature>
<reference evidence="2 3" key="1">
    <citation type="submission" date="2019-08" db="EMBL/GenBank/DDBJ databases">
        <title>Draft genome sequences of two oriental melons (Cucumis melo L. var makuwa).</title>
        <authorList>
            <person name="Kwon S.-Y."/>
        </authorList>
    </citation>
    <scope>NUCLEOTIDE SEQUENCE [LARGE SCALE GENOMIC DNA]</scope>
    <source>
        <strain evidence="3">cv. SW 3</strain>
        <tissue evidence="2">Leaf</tissue>
    </source>
</reference>
<dbReference type="Proteomes" id="UP000321393">
    <property type="component" value="Unassembled WGS sequence"/>
</dbReference>
<dbReference type="Pfam" id="PF02992">
    <property type="entry name" value="Transposase_21"/>
    <property type="match status" value="1"/>
</dbReference>
<dbReference type="OrthoDB" id="1901212at2759"/>
<evidence type="ECO:0000313" key="3">
    <source>
        <dbReference type="Proteomes" id="UP000321393"/>
    </source>
</evidence>
<accession>A0A5A7V9A9</accession>
<proteinExistence type="predicted"/>
<gene>
    <name evidence="2" type="ORF">E6C27_scaffold130G00530</name>
</gene>
<evidence type="ECO:0000256" key="1">
    <source>
        <dbReference type="SAM" id="MobiDB-lite"/>
    </source>
</evidence>
<dbReference type="InterPro" id="IPR004242">
    <property type="entry name" value="Transposase_21"/>
</dbReference>
<organism evidence="2 3">
    <name type="scientific">Cucumis melo var. makuwa</name>
    <name type="common">Oriental melon</name>
    <dbReference type="NCBI Taxonomy" id="1194695"/>
    <lineage>
        <taxon>Eukaryota</taxon>
        <taxon>Viridiplantae</taxon>
        <taxon>Streptophyta</taxon>
        <taxon>Embryophyta</taxon>
        <taxon>Tracheophyta</taxon>
        <taxon>Spermatophyta</taxon>
        <taxon>Magnoliopsida</taxon>
        <taxon>eudicotyledons</taxon>
        <taxon>Gunneridae</taxon>
        <taxon>Pentapetalae</taxon>
        <taxon>rosids</taxon>
        <taxon>fabids</taxon>
        <taxon>Cucurbitales</taxon>
        <taxon>Cucurbitaceae</taxon>
        <taxon>Benincaseae</taxon>
        <taxon>Cucumis</taxon>
    </lineage>
</organism>
<protein>
    <submittedName>
        <fullName evidence="2">Gamma-aminobutyrate transaminase POP2</fullName>
    </submittedName>
</protein>
<comment type="caution">
    <text evidence="2">The sequence shown here is derived from an EMBL/GenBank/DDBJ whole genome shotgun (WGS) entry which is preliminary data.</text>
</comment>
<evidence type="ECO:0000313" key="2">
    <source>
        <dbReference type="EMBL" id="KAA0062465.1"/>
    </source>
</evidence>
<dbReference type="AlphaFoldDB" id="A0A5A7V9A9"/>
<name>A0A5A7V9A9_CUCMM</name>
<dbReference type="EMBL" id="SSTE01004567">
    <property type="protein sequence ID" value="KAA0062465.1"/>
    <property type="molecule type" value="Genomic_DNA"/>
</dbReference>